<organism evidence="14 15">
    <name type="scientific">Auricularia subglabra (strain TFB-10046 / SS5)</name>
    <name type="common">White-rot fungus</name>
    <name type="synonym">Auricularia delicata (strain TFB10046)</name>
    <dbReference type="NCBI Taxonomy" id="717982"/>
    <lineage>
        <taxon>Eukaryota</taxon>
        <taxon>Fungi</taxon>
        <taxon>Dikarya</taxon>
        <taxon>Basidiomycota</taxon>
        <taxon>Agaricomycotina</taxon>
        <taxon>Agaricomycetes</taxon>
        <taxon>Auriculariales</taxon>
        <taxon>Auriculariaceae</taxon>
        <taxon>Auricularia</taxon>
    </lineage>
</organism>
<evidence type="ECO:0000256" key="4">
    <source>
        <dbReference type="ARBA" id="ARBA00022603"/>
    </source>
</evidence>
<reference evidence="15" key="1">
    <citation type="journal article" date="2012" name="Science">
        <title>The Paleozoic origin of enzymatic lignin decomposition reconstructed from 31 fungal genomes.</title>
        <authorList>
            <person name="Floudas D."/>
            <person name="Binder M."/>
            <person name="Riley R."/>
            <person name="Barry K."/>
            <person name="Blanchette R.A."/>
            <person name="Henrissat B."/>
            <person name="Martinez A.T."/>
            <person name="Otillar R."/>
            <person name="Spatafora J.W."/>
            <person name="Yadav J.S."/>
            <person name="Aerts A."/>
            <person name="Benoit I."/>
            <person name="Boyd A."/>
            <person name="Carlson A."/>
            <person name="Copeland A."/>
            <person name="Coutinho P.M."/>
            <person name="de Vries R.P."/>
            <person name="Ferreira P."/>
            <person name="Findley K."/>
            <person name="Foster B."/>
            <person name="Gaskell J."/>
            <person name="Glotzer D."/>
            <person name="Gorecki P."/>
            <person name="Heitman J."/>
            <person name="Hesse C."/>
            <person name="Hori C."/>
            <person name="Igarashi K."/>
            <person name="Jurgens J.A."/>
            <person name="Kallen N."/>
            <person name="Kersten P."/>
            <person name="Kohler A."/>
            <person name="Kuees U."/>
            <person name="Kumar T.K.A."/>
            <person name="Kuo A."/>
            <person name="LaButti K."/>
            <person name="Larrondo L.F."/>
            <person name="Lindquist E."/>
            <person name="Ling A."/>
            <person name="Lombard V."/>
            <person name="Lucas S."/>
            <person name="Lundell T."/>
            <person name="Martin R."/>
            <person name="McLaughlin D.J."/>
            <person name="Morgenstern I."/>
            <person name="Morin E."/>
            <person name="Murat C."/>
            <person name="Nagy L.G."/>
            <person name="Nolan M."/>
            <person name="Ohm R.A."/>
            <person name="Patyshakuliyeva A."/>
            <person name="Rokas A."/>
            <person name="Ruiz-Duenas F.J."/>
            <person name="Sabat G."/>
            <person name="Salamov A."/>
            <person name="Samejima M."/>
            <person name="Schmutz J."/>
            <person name="Slot J.C."/>
            <person name="St John F."/>
            <person name="Stenlid J."/>
            <person name="Sun H."/>
            <person name="Sun S."/>
            <person name="Syed K."/>
            <person name="Tsang A."/>
            <person name="Wiebenga A."/>
            <person name="Young D."/>
            <person name="Pisabarro A."/>
            <person name="Eastwood D.C."/>
            <person name="Martin F."/>
            <person name="Cullen D."/>
            <person name="Grigoriev I.V."/>
            <person name="Hibbett D.S."/>
        </authorList>
    </citation>
    <scope>NUCLEOTIDE SEQUENCE [LARGE SCALE GENOMIC DNA]</scope>
    <source>
        <strain evidence="15">TFB10046</strain>
    </source>
</reference>
<dbReference type="Gene3D" id="3.40.50.150">
    <property type="entry name" value="Vaccinia Virus protein VP39"/>
    <property type="match status" value="1"/>
</dbReference>
<keyword evidence="9" id="KW-0694">RNA-binding</keyword>
<evidence type="ECO:0000256" key="7">
    <source>
        <dbReference type="ARBA" id="ARBA00022723"/>
    </source>
</evidence>
<dbReference type="FunCoup" id="J0WU37">
    <property type="interactions" value="31"/>
</dbReference>
<evidence type="ECO:0000256" key="1">
    <source>
        <dbReference type="ARBA" id="ARBA00001946"/>
    </source>
</evidence>
<dbReference type="SUPFAM" id="SSF53335">
    <property type="entry name" value="S-adenosyl-L-methionine-dependent methyltransferases"/>
    <property type="match status" value="1"/>
</dbReference>
<accession>J0WU37</accession>
<comment type="cofactor">
    <cofactor evidence="1">
        <name>Mg(2+)</name>
        <dbReference type="ChEBI" id="CHEBI:18420"/>
    </cofactor>
</comment>
<evidence type="ECO:0000256" key="8">
    <source>
        <dbReference type="ARBA" id="ARBA00022842"/>
    </source>
</evidence>
<name>J0WU37_AURST</name>
<gene>
    <name evidence="14" type="ORF">AURDEDRAFT_188426</name>
</gene>
<keyword evidence="6" id="KW-0949">S-adenosyl-L-methionine</keyword>
<comment type="similarity">
    <text evidence="2">Belongs to the methyltransferase superfamily. HEN1 family.</text>
</comment>
<evidence type="ECO:0000313" key="15">
    <source>
        <dbReference type="Proteomes" id="UP000006514"/>
    </source>
</evidence>
<evidence type="ECO:0000313" key="14">
    <source>
        <dbReference type="EMBL" id="EJD36269.1"/>
    </source>
</evidence>
<dbReference type="GO" id="GO:0030422">
    <property type="term" value="P:siRNA processing"/>
    <property type="evidence" value="ECO:0007669"/>
    <property type="project" value="TreeGrafter"/>
</dbReference>
<dbReference type="PANTHER" id="PTHR21404:SF3">
    <property type="entry name" value="SMALL RNA 2'-O-METHYLTRANSFERASE"/>
    <property type="match status" value="1"/>
</dbReference>
<comment type="catalytic activity">
    <reaction evidence="12">
        <text>small RNA 3'-end nucleotide + S-adenosyl-L-methionine = small RNA 3'-end 2'-O-methylnucleotide + S-adenosyl-L-homocysteine + H(+)</text>
        <dbReference type="Rhea" id="RHEA:37887"/>
        <dbReference type="Rhea" id="RHEA-COMP:10415"/>
        <dbReference type="Rhea" id="RHEA-COMP:10416"/>
        <dbReference type="ChEBI" id="CHEBI:15378"/>
        <dbReference type="ChEBI" id="CHEBI:57856"/>
        <dbReference type="ChEBI" id="CHEBI:59789"/>
        <dbReference type="ChEBI" id="CHEBI:74896"/>
        <dbReference type="ChEBI" id="CHEBI:74898"/>
        <dbReference type="EC" id="2.1.1.386"/>
    </reaction>
</comment>
<evidence type="ECO:0000256" key="6">
    <source>
        <dbReference type="ARBA" id="ARBA00022691"/>
    </source>
</evidence>
<proteinExistence type="inferred from homology"/>
<dbReference type="GO" id="GO:0046872">
    <property type="term" value="F:metal ion binding"/>
    <property type="evidence" value="ECO:0007669"/>
    <property type="project" value="UniProtKB-KW"/>
</dbReference>
<evidence type="ECO:0000256" key="9">
    <source>
        <dbReference type="ARBA" id="ARBA00022884"/>
    </source>
</evidence>
<feature type="region of interest" description="Disordered" evidence="13">
    <location>
        <begin position="408"/>
        <end position="502"/>
    </location>
</feature>
<dbReference type="InterPro" id="IPR029063">
    <property type="entry name" value="SAM-dependent_MTases_sf"/>
</dbReference>
<dbReference type="GO" id="GO:0003723">
    <property type="term" value="F:RNA binding"/>
    <property type="evidence" value="ECO:0007669"/>
    <property type="project" value="UniProtKB-KW"/>
</dbReference>
<dbReference type="InParanoid" id="J0WU37"/>
<dbReference type="EC" id="2.1.1.386" evidence="11"/>
<evidence type="ECO:0000256" key="3">
    <source>
        <dbReference type="ARBA" id="ARBA00021330"/>
    </source>
</evidence>
<dbReference type="AlphaFoldDB" id="J0WU37"/>
<evidence type="ECO:0000256" key="10">
    <source>
        <dbReference type="ARBA" id="ARBA00023158"/>
    </source>
</evidence>
<keyword evidence="8" id="KW-0460">Magnesium</keyword>
<dbReference type="Proteomes" id="UP000006514">
    <property type="component" value="Unassembled WGS sequence"/>
</dbReference>
<keyword evidence="5" id="KW-0808">Transferase</keyword>
<dbReference type="GO" id="GO:0001510">
    <property type="term" value="P:RNA methylation"/>
    <property type="evidence" value="ECO:0007669"/>
    <property type="project" value="InterPro"/>
</dbReference>
<evidence type="ECO:0000256" key="5">
    <source>
        <dbReference type="ARBA" id="ARBA00022679"/>
    </source>
</evidence>
<evidence type="ECO:0000256" key="2">
    <source>
        <dbReference type="ARBA" id="ARBA00009026"/>
    </source>
</evidence>
<dbReference type="KEGG" id="adl:AURDEDRAFT_188426"/>
<evidence type="ECO:0000256" key="13">
    <source>
        <dbReference type="SAM" id="MobiDB-lite"/>
    </source>
</evidence>
<evidence type="ECO:0000256" key="11">
    <source>
        <dbReference type="ARBA" id="ARBA00035025"/>
    </source>
</evidence>
<keyword evidence="10" id="KW-0943">RNA-mediated gene silencing</keyword>
<dbReference type="GO" id="GO:0005634">
    <property type="term" value="C:nucleus"/>
    <property type="evidence" value="ECO:0007669"/>
    <property type="project" value="TreeGrafter"/>
</dbReference>
<dbReference type="GO" id="GO:0005737">
    <property type="term" value="C:cytoplasm"/>
    <property type="evidence" value="ECO:0007669"/>
    <property type="project" value="TreeGrafter"/>
</dbReference>
<feature type="compositionally biased region" description="Polar residues" evidence="13">
    <location>
        <begin position="485"/>
        <end position="496"/>
    </location>
</feature>
<protein>
    <recommendedName>
        <fullName evidence="3">Small RNA 2'-O-methyltransferase</fullName>
        <ecNumber evidence="11">2.1.1.386</ecNumber>
    </recommendedName>
</protein>
<dbReference type="EMBL" id="JH687866">
    <property type="protein sequence ID" value="EJD36269.1"/>
    <property type="molecule type" value="Genomic_DNA"/>
</dbReference>
<evidence type="ECO:0000256" key="12">
    <source>
        <dbReference type="ARBA" id="ARBA00048418"/>
    </source>
</evidence>
<keyword evidence="7" id="KW-0479">Metal-binding</keyword>
<sequence length="502" mass="55207">MSSTVTTPEPDQPCEEDKYLHVTFNPELYLQRQQWILEVLRANRVSSVLDIGCGGGALLSCLLEPAQTTDTEPLETEPALNIHLDLHLKEVAGIDVCLESLVSASQHLLSPSRLENSSEKREPWQPAHFRWESLTAKLWHGSLDSFNPEFVYDARTGTGYEAIVAQEVIEHLVPEVLDKFAPVLLGLYRPQFLLVTTPAYDFNARFTAPGIEDPRAFLDPTNRTERRFRHDDHKLEFTRAEFHDYCVAAAHRFGYTVTIEHVGLPQEQDPYADLRDVGAATQCALFVLSNLPLLPAPIPTLPTPPTLHCDRFFPAHPSLPLESAEILGLIGEGLTLLKGDSADLHTLWYFAEGVSVACAGSLSRLVGAVRGEPDNWELTPAASSRWWDAIVRWKAFVPLSIDDDLAAPRPSDWENDSTASWTMSDPPAWSDAEEPSADPAIDDPPPTDSATTGPGSGWDDEPMSGDHGSSWPATIFTADPAYPANASSGGDWSTSDLEPVRA</sequence>
<dbReference type="eggNOG" id="KOG1045">
    <property type="taxonomic scope" value="Eukaryota"/>
</dbReference>
<keyword evidence="4" id="KW-0489">Methyltransferase</keyword>
<dbReference type="PANTHER" id="PTHR21404">
    <property type="entry name" value="HEN1"/>
    <property type="match status" value="1"/>
</dbReference>
<dbReference type="GO" id="GO:0090486">
    <property type="term" value="F:small RNA 2'-O-methyltransferase activity"/>
    <property type="evidence" value="ECO:0007669"/>
    <property type="project" value="UniProtKB-EC"/>
</dbReference>
<keyword evidence="15" id="KW-1185">Reference proteome</keyword>
<dbReference type="InterPro" id="IPR026610">
    <property type="entry name" value="Hen1"/>
</dbReference>
<dbReference type="OrthoDB" id="2154311at2759"/>